<evidence type="ECO:0000259" key="5">
    <source>
        <dbReference type="PROSITE" id="PS50987"/>
    </source>
</evidence>
<evidence type="ECO:0000256" key="1">
    <source>
        <dbReference type="ARBA" id="ARBA00023015"/>
    </source>
</evidence>
<sequence>MKEKKDRDDEILVCTECHHHQHISREEIPSDEILYQMAELFKTFGDPTRIRILTALSRQEMCVCDIAELLGMSQSAISHQLRVLKQMELVKFRREGKTVFYSLADSHVSTILAQGLDHVCE</sequence>
<reference evidence="6" key="2">
    <citation type="submission" date="2021-04" db="EMBL/GenBank/DDBJ databases">
        <authorList>
            <person name="Gilroy R."/>
        </authorList>
    </citation>
    <scope>NUCLEOTIDE SEQUENCE</scope>
    <source>
        <strain evidence="6">CHK183-1962</strain>
    </source>
</reference>
<dbReference type="InterPro" id="IPR018334">
    <property type="entry name" value="ArsR_HTH"/>
</dbReference>
<feature type="domain" description="HTH arsR-type" evidence="5">
    <location>
        <begin position="29"/>
        <end position="121"/>
    </location>
</feature>
<dbReference type="PRINTS" id="PR00778">
    <property type="entry name" value="HTHARSR"/>
</dbReference>
<dbReference type="PANTHER" id="PTHR43132">
    <property type="entry name" value="ARSENICAL RESISTANCE OPERON REPRESSOR ARSR-RELATED"/>
    <property type="match status" value="1"/>
</dbReference>
<dbReference type="SUPFAM" id="SSF46785">
    <property type="entry name" value="Winged helix' DNA-binding domain"/>
    <property type="match status" value="1"/>
</dbReference>
<evidence type="ECO:0000313" key="7">
    <source>
        <dbReference type="Proteomes" id="UP000886890"/>
    </source>
</evidence>
<evidence type="ECO:0000256" key="3">
    <source>
        <dbReference type="ARBA" id="ARBA00023163"/>
    </source>
</evidence>
<evidence type="ECO:0000256" key="2">
    <source>
        <dbReference type="ARBA" id="ARBA00023125"/>
    </source>
</evidence>
<dbReference type="GO" id="GO:0003700">
    <property type="term" value="F:DNA-binding transcription factor activity"/>
    <property type="evidence" value="ECO:0007669"/>
    <property type="project" value="InterPro"/>
</dbReference>
<dbReference type="GO" id="GO:0003677">
    <property type="term" value="F:DNA binding"/>
    <property type="evidence" value="ECO:0007669"/>
    <property type="project" value="UniProtKB-KW"/>
</dbReference>
<name>A0A9D1XCQ0_9FIRM</name>
<proteinExistence type="predicted"/>
<dbReference type="InterPro" id="IPR051011">
    <property type="entry name" value="Metal_resp_trans_reg"/>
</dbReference>
<dbReference type="SMART" id="SM00418">
    <property type="entry name" value="HTH_ARSR"/>
    <property type="match status" value="1"/>
</dbReference>
<dbReference type="EMBL" id="DXEK01000087">
    <property type="protein sequence ID" value="HIX77012.1"/>
    <property type="molecule type" value="Genomic_DNA"/>
</dbReference>
<dbReference type="PROSITE" id="PS50987">
    <property type="entry name" value="HTH_ARSR_2"/>
    <property type="match status" value="1"/>
</dbReference>
<accession>A0A9D1XCQ0</accession>
<evidence type="ECO:0000313" key="6">
    <source>
        <dbReference type="EMBL" id="HIX77012.1"/>
    </source>
</evidence>
<keyword evidence="4" id="KW-0105">Cadmium resistance</keyword>
<dbReference type="InterPro" id="IPR011991">
    <property type="entry name" value="ArsR-like_HTH"/>
</dbReference>
<dbReference type="InterPro" id="IPR036390">
    <property type="entry name" value="WH_DNA-bd_sf"/>
</dbReference>
<evidence type="ECO:0000256" key="4">
    <source>
        <dbReference type="ARBA" id="ARBA00043263"/>
    </source>
</evidence>
<dbReference type="CDD" id="cd00090">
    <property type="entry name" value="HTH_ARSR"/>
    <property type="match status" value="1"/>
</dbReference>
<dbReference type="NCBIfam" id="NF033788">
    <property type="entry name" value="HTH_metalloreg"/>
    <property type="match status" value="1"/>
</dbReference>
<keyword evidence="1" id="KW-0805">Transcription regulation</keyword>
<dbReference type="InterPro" id="IPR036388">
    <property type="entry name" value="WH-like_DNA-bd_sf"/>
</dbReference>
<protein>
    <submittedName>
        <fullName evidence="6">Metalloregulator ArsR/SmtB family transcription factor</fullName>
    </submittedName>
</protein>
<dbReference type="Proteomes" id="UP000886890">
    <property type="component" value="Unassembled WGS sequence"/>
</dbReference>
<dbReference type="Gene3D" id="1.10.10.10">
    <property type="entry name" value="Winged helix-like DNA-binding domain superfamily/Winged helix DNA-binding domain"/>
    <property type="match status" value="1"/>
</dbReference>
<dbReference type="GO" id="GO:0046686">
    <property type="term" value="P:response to cadmium ion"/>
    <property type="evidence" value="ECO:0007669"/>
    <property type="project" value="UniProtKB-KW"/>
</dbReference>
<dbReference type="InterPro" id="IPR001845">
    <property type="entry name" value="HTH_ArsR_DNA-bd_dom"/>
</dbReference>
<dbReference type="PROSITE" id="PS00846">
    <property type="entry name" value="HTH_ARSR_1"/>
    <property type="match status" value="1"/>
</dbReference>
<keyword evidence="2" id="KW-0238">DNA-binding</keyword>
<dbReference type="Pfam" id="PF01022">
    <property type="entry name" value="HTH_5"/>
    <property type="match status" value="1"/>
</dbReference>
<comment type="caution">
    <text evidence="6">The sequence shown here is derived from an EMBL/GenBank/DDBJ whole genome shotgun (WGS) entry which is preliminary data.</text>
</comment>
<dbReference type="PANTHER" id="PTHR43132:SF6">
    <property type="entry name" value="HTH-TYPE TRANSCRIPTIONAL REPRESSOR CZRA"/>
    <property type="match status" value="1"/>
</dbReference>
<organism evidence="6 7">
    <name type="scientific">Candidatus Fusicatenibacter merdavium</name>
    <dbReference type="NCBI Taxonomy" id="2838600"/>
    <lineage>
        <taxon>Bacteria</taxon>
        <taxon>Bacillati</taxon>
        <taxon>Bacillota</taxon>
        <taxon>Clostridia</taxon>
        <taxon>Lachnospirales</taxon>
        <taxon>Lachnospiraceae</taxon>
        <taxon>Fusicatenibacter</taxon>
    </lineage>
</organism>
<keyword evidence="3" id="KW-0804">Transcription</keyword>
<reference evidence="6" key="1">
    <citation type="journal article" date="2021" name="PeerJ">
        <title>Extensive microbial diversity within the chicken gut microbiome revealed by metagenomics and culture.</title>
        <authorList>
            <person name="Gilroy R."/>
            <person name="Ravi A."/>
            <person name="Getino M."/>
            <person name="Pursley I."/>
            <person name="Horton D.L."/>
            <person name="Alikhan N.F."/>
            <person name="Baker D."/>
            <person name="Gharbi K."/>
            <person name="Hall N."/>
            <person name="Watson M."/>
            <person name="Adriaenssens E.M."/>
            <person name="Foster-Nyarko E."/>
            <person name="Jarju S."/>
            <person name="Secka A."/>
            <person name="Antonio M."/>
            <person name="Oren A."/>
            <person name="Chaudhuri R.R."/>
            <person name="La Ragione R."/>
            <person name="Hildebrand F."/>
            <person name="Pallen M.J."/>
        </authorList>
    </citation>
    <scope>NUCLEOTIDE SEQUENCE</scope>
    <source>
        <strain evidence="6">CHK183-1962</strain>
    </source>
</reference>
<gene>
    <name evidence="6" type="ORF">H9734_05375</name>
</gene>
<dbReference type="AlphaFoldDB" id="A0A9D1XCQ0"/>